<dbReference type="Pfam" id="PF00076">
    <property type="entry name" value="RRM_1"/>
    <property type="match status" value="1"/>
</dbReference>
<protein>
    <submittedName>
        <fullName evidence="3">RNA-binding protein</fullName>
    </submittedName>
</protein>
<keyword evidence="4" id="KW-1185">Reference proteome</keyword>
<dbReference type="InterPro" id="IPR000504">
    <property type="entry name" value="RRM_dom"/>
</dbReference>
<dbReference type="SMART" id="SM00360">
    <property type="entry name" value="RRM"/>
    <property type="match status" value="1"/>
</dbReference>
<dbReference type="EMBL" id="QWGR01000007">
    <property type="protein sequence ID" value="RIJ47696.1"/>
    <property type="molecule type" value="Genomic_DNA"/>
</dbReference>
<accession>A0A399SUJ7</accession>
<name>A0A399SUJ7_9BACT</name>
<keyword evidence="1" id="KW-0694">RNA-binding</keyword>
<dbReference type="AlphaFoldDB" id="A0A399SUJ7"/>
<dbReference type="Gene3D" id="3.30.70.330">
    <property type="match status" value="1"/>
</dbReference>
<evidence type="ECO:0000259" key="2">
    <source>
        <dbReference type="PROSITE" id="PS50102"/>
    </source>
</evidence>
<dbReference type="OrthoDB" id="9798855at2"/>
<dbReference type="GO" id="GO:0003723">
    <property type="term" value="F:RNA binding"/>
    <property type="evidence" value="ECO:0007669"/>
    <property type="project" value="UniProtKB-KW"/>
</dbReference>
<dbReference type="SUPFAM" id="SSF54928">
    <property type="entry name" value="RNA-binding domain, RBD"/>
    <property type="match status" value="1"/>
</dbReference>
<evidence type="ECO:0000313" key="3">
    <source>
        <dbReference type="EMBL" id="RIJ47696.1"/>
    </source>
</evidence>
<dbReference type="Proteomes" id="UP000265926">
    <property type="component" value="Unassembled WGS sequence"/>
</dbReference>
<proteinExistence type="predicted"/>
<organism evidence="3 4">
    <name type="scientific">Maribellus luteus</name>
    <dbReference type="NCBI Taxonomy" id="2305463"/>
    <lineage>
        <taxon>Bacteria</taxon>
        <taxon>Pseudomonadati</taxon>
        <taxon>Bacteroidota</taxon>
        <taxon>Bacteroidia</taxon>
        <taxon>Marinilabiliales</taxon>
        <taxon>Prolixibacteraceae</taxon>
        <taxon>Maribellus</taxon>
    </lineage>
</organism>
<evidence type="ECO:0000313" key="4">
    <source>
        <dbReference type="Proteomes" id="UP000265926"/>
    </source>
</evidence>
<dbReference type="InterPro" id="IPR012677">
    <property type="entry name" value="Nucleotide-bd_a/b_plait_sf"/>
</dbReference>
<dbReference type="InterPro" id="IPR035979">
    <property type="entry name" value="RBD_domain_sf"/>
</dbReference>
<sequence length="83" mass="9351">MNIYVGNLDFKVNENDLKEIFEEYATVSDSKIITDRYSGQSKGFGFVTIDNASDANKAISELNGATLENRELVVNEARPRKEF</sequence>
<gene>
    <name evidence="3" type="ORF">D1614_14045</name>
</gene>
<dbReference type="PROSITE" id="PS50102">
    <property type="entry name" value="RRM"/>
    <property type="match status" value="1"/>
</dbReference>
<dbReference type="InterPro" id="IPR052462">
    <property type="entry name" value="SLIRP/GR-RBP-like"/>
</dbReference>
<reference evidence="3 4" key="1">
    <citation type="submission" date="2018-08" db="EMBL/GenBank/DDBJ databases">
        <title>Pallidiluteibacterium maritimus gen. nov., sp. nov., isolated from coastal sediment.</title>
        <authorList>
            <person name="Zhou L.Y."/>
        </authorList>
    </citation>
    <scope>NUCLEOTIDE SEQUENCE [LARGE SCALE GENOMIC DNA]</scope>
    <source>
        <strain evidence="3 4">XSD2</strain>
    </source>
</reference>
<evidence type="ECO:0000256" key="1">
    <source>
        <dbReference type="ARBA" id="ARBA00022884"/>
    </source>
</evidence>
<comment type="caution">
    <text evidence="3">The sequence shown here is derived from an EMBL/GenBank/DDBJ whole genome shotgun (WGS) entry which is preliminary data.</text>
</comment>
<dbReference type="PANTHER" id="PTHR48027">
    <property type="entry name" value="HETEROGENEOUS NUCLEAR RIBONUCLEOPROTEIN 87F-RELATED"/>
    <property type="match status" value="1"/>
</dbReference>
<feature type="domain" description="RRM" evidence="2">
    <location>
        <begin position="1"/>
        <end position="79"/>
    </location>
</feature>